<reference evidence="1 2" key="1">
    <citation type="journal article" date="2013" name="Genome Announc.">
        <title>Draft Genome Sequence of an Alphaproteobacterium, Caenispirillum salinarum AK4(T), Isolated from a Solar Saltern.</title>
        <authorList>
            <person name="Khatri I."/>
            <person name="Singh A."/>
            <person name="Korpole S."/>
            <person name="Pinnaka A.K."/>
            <person name="Subramanian S."/>
        </authorList>
    </citation>
    <scope>NUCLEOTIDE SEQUENCE [LARGE SCALE GENOMIC DNA]</scope>
    <source>
        <strain evidence="1 2">AK4</strain>
    </source>
</reference>
<proteinExistence type="predicted"/>
<sequence length="116" mass="12131">MIDEGGAVPLPCGDARTFGSGPRSCVDAGGRVPLGGEEEPSVLNHGELHALVQALRQNDEAILGDLRRLRTGGAADIAAEIADALDRAVETLLGDLEKMRILEDLARTPPQAVGPR</sequence>
<evidence type="ECO:0000313" key="1">
    <source>
        <dbReference type="EMBL" id="EKV30529.1"/>
    </source>
</evidence>
<accession>K9H0F5</accession>
<evidence type="ECO:0000313" key="2">
    <source>
        <dbReference type="Proteomes" id="UP000009881"/>
    </source>
</evidence>
<organism evidence="1 2">
    <name type="scientific">Caenispirillum salinarum AK4</name>
    <dbReference type="NCBI Taxonomy" id="1238182"/>
    <lineage>
        <taxon>Bacteria</taxon>
        <taxon>Pseudomonadati</taxon>
        <taxon>Pseudomonadota</taxon>
        <taxon>Alphaproteobacteria</taxon>
        <taxon>Rhodospirillales</taxon>
        <taxon>Novispirillaceae</taxon>
        <taxon>Caenispirillum</taxon>
    </lineage>
</organism>
<dbReference type="AlphaFoldDB" id="K9H0F5"/>
<protein>
    <submittedName>
        <fullName evidence="1">Uncharacterized protein</fullName>
    </submittedName>
</protein>
<comment type="caution">
    <text evidence="1">The sequence shown here is derived from an EMBL/GenBank/DDBJ whole genome shotgun (WGS) entry which is preliminary data.</text>
</comment>
<gene>
    <name evidence="1" type="ORF">C882_4488</name>
</gene>
<keyword evidence="2" id="KW-1185">Reference proteome</keyword>
<dbReference type="Proteomes" id="UP000009881">
    <property type="component" value="Unassembled WGS sequence"/>
</dbReference>
<dbReference type="EMBL" id="ANHY01000008">
    <property type="protein sequence ID" value="EKV30529.1"/>
    <property type="molecule type" value="Genomic_DNA"/>
</dbReference>
<name>K9H0F5_9PROT</name>